<evidence type="ECO:0000313" key="10">
    <source>
        <dbReference type="EMBL" id="RTR27152.1"/>
    </source>
</evidence>
<dbReference type="PROSITE" id="PS50113">
    <property type="entry name" value="PAC"/>
    <property type="match status" value="1"/>
</dbReference>
<dbReference type="InterPro" id="IPR001610">
    <property type="entry name" value="PAC"/>
</dbReference>
<accession>A0A3S0KHV4</accession>
<evidence type="ECO:0000259" key="9">
    <source>
        <dbReference type="PROSITE" id="PS50887"/>
    </source>
</evidence>
<feature type="transmembrane region" description="Helical" evidence="6">
    <location>
        <begin position="113"/>
        <end position="136"/>
    </location>
</feature>
<feature type="domain" description="PAC" evidence="8">
    <location>
        <begin position="275"/>
        <end position="326"/>
    </location>
</feature>
<keyword evidence="4 6" id="KW-1133">Transmembrane helix</keyword>
<name>A0A3S0KHV4_9BACI</name>
<dbReference type="InterPro" id="IPR043128">
    <property type="entry name" value="Rev_trsase/Diguanyl_cyclase"/>
</dbReference>
<dbReference type="InterPro" id="IPR011620">
    <property type="entry name" value="Sig_transdc_His_kinase_LytS_TM"/>
</dbReference>
<dbReference type="InterPro" id="IPR035965">
    <property type="entry name" value="PAS-like_dom_sf"/>
</dbReference>
<evidence type="ECO:0000256" key="3">
    <source>
        <dbReference type="ARBA" id="ARBA00022692"/>
    </source>
</evidence>
<protein>
    <submittedName>
        <fullName evidence="10">Diguanylate cyclase</fullName>
    </submittedName>
</protein>
<keyword evidence="2" id="KW-1003">Cell membrane</keyword>
<evidence type="ECO:0000256" key="2">
    <source>
        <dbReference type="ARBA" id="ARBA00022475"/>
    </source>
</evidence>
<evidence type="ECO:0000256" key="4">
    <source>
        <dbReference type="ARBA" id="ARBA00022989"/>
    </source>
</evidence>
<dbReference type="SMART" id="SM00086">
    <property type="entry name" value="PAC"/>
    <property type="match status" value="1"/>
</dbReference>
<sequence>MILNIIEDLIPNLAIFVSTSFLIYFLMRNRIRFKNFNAIKPNAPLPERMIFAVVDGIIGSIIMHYGITVDNVLIDLRHFPIMISALFGGIPSALITGAVIACSRYFLFDEPSFSTMLGVINAFNMSLVCGMISTYLKTRHKWIYMNIYCFFSITVVGVILLEGETYRLVFSFLLISCISAFCIFHLHDYLSKTLYLLRKTKENDDKFRAITDNISDVVSILDKEGNTTYVSPSIRNYGIEPKKYTAEFYGNFIHPEDRSSVMSLFRSSVEEKKTFRIEFRWRTPNGSWSDVDISGTPIIENNTVTSLVLVCRDITERKKLEQSLLYLSNNDGLTGVANRRYFDERLNIEWDLSIHNHSFLSLILFDIDDFKLYNDTYGHQAGDICLKTIASYVKEIVRSPHLIARYGGEEFAAILIGMNNEESHKIAEKIRTVVESLKISNPSSENKVITISLGLATQGNISFRSKEELIEKADLALYEAKKGGRNRVVCYNPKF</sequence>
<dbReference type="InterPro" id="IPR000700">
    <property type="entry name" value="PAS-assoc_C"/>
</dbReference>
<dbReference type="SMART" id="SM00267">
    <property type="entry name" value="GGDEF"/>
    <property type="match status" value="1"/>
</dbReference>
<dbReference type="RefSeq" id="WP_126410526.1">
    <property type="nucleotide sequence ID" value="NZ_RXNT01000020.1"/>
</dbReference>
<dbReference type="GO" id="GO:1902201">
    <property type="term" value="P:negative regulation of bacterial-type flagellum-dependent cell motility"/>
    <property type="evidence" value="ECO:0007669"/>
    <property type="project" value="TreeGrafter"/>
</dbReference>
<dbReference type="PANTHER" id="PTHR45138:SF9">
    <property type="entry name" value="DIGUANYLATE CYCLASE DGCM-RELATED"/>
    <property type="match status" value="1"/>
</dbReference>
<dbReference type="AlphaFoldDB" id="A0A3S0KHV4"/>
<dbReference type="InterPro" id="IPR029787">
    <property type="entry name" value="Nucleotide_cyclase"/>
</dbReference>
<evidence type="ECO:0000313" key="11">
    <source>
        <dbReference type="Proteomes" id="UP000271374"/>
    </source>
</evidence>
<feature type="transmembrane region" description="Helical" evidence="6">
    <location>
        <begin position="142"/>
        <end position="161"/>
    </location>
</feature>
<proteinExistence type="predicted"/>
<dbReference type="CDD" id="cd01949">
    <property type="entry name" value="GGDEF"/>
    <property type="match status" value="1"/>
</dbReference>
<organism evidence="10 11">
    <name type="scientific">Bacillus yapensis</name>
    <dbReference type="NCBI Taxonomy" id="2492960"/>
    <lineage>
        <taxon>Bacteria</taxon>
        <taxon>Bacillati</taxon>
        <taxon>Bacillota</taxon>
        <taxon>Bacilli</taxon>
        <taxon>Bacillales</taxon>
        <taxon>Bacillaceae</taxon>
        <taxon>Bacillus</taxon>
    </lineage>
</organism>
<dbReference type="Gene3D" id="3.30.70.270">
    <property type="match status" value="1"/>
</dbReference>
<keyword evidence="5 6" id="KW-0472">Membrane</keyword>
<dbReference type="EMBL" id="RXNT01000020">
    <property type="protein sequence ID" value="RTR27152.1"/>
    <property type="molecule type" value="Genomic_DNA"/>
</dbReference>
<evidence type="ECO:0000256" key="1">
    <source>
        <dbReference type="ARBA" id="ARBA00004651"/>
    </source>
</evidence>
<dbReference type="Proteomes" id="UP000271374">
    <property type="component" value="Unassembled WGS sequence"/>
</dbReference>
<dbReference type="PROSITE" id="PS50112">
    <property type="entry name" value="PAS"/>
    <property type="match status" value="1"/>
</dbReference>
<dbReference type="Gene3D" id="3.30.450.20">
    <property type="entry name" value="PAS domain"/>
    <property type="match status" value="1"/>
</dbReference>
<reference evidence="10 11" key="1">
    <citation type="submission" date="2018-12" db="EMBL/GenBank/DDBJ databases">
        <title>Bacillus yapensis draft genome sequence.</title>
        <authorList>
            <person name="Yu L."/>
            <person name="Xu X."/>
            <person name="Tang X."/>
        </authorList>
    </citation>
    <scope>NUCLEOTIDE SEQUENCE [LARGE SCALE GENOMIC DNA]</scope>
    <source>
        <strain evidence="10 11">XXST-01</strain>
    </source>
</reference>
<comment type="caution">
    <text evidence="10">The sequence shown here is derived from an EMBL/GenBank/DDBJ whole genome shotgun (WGS) entry which is preliminary data.</text>
</comment>
<dbReference type="OrthoDB" id="9759607at2"/>
<dbReference type="GO" id="GO:0005886">
    <property type="term" value="C:plasma membrane"/>
    <property type="evidence" value="ECO:0007669"/>
    <property type="project" value="UniProtKB-SubCell"/>
</dbReference>
<comment type="subcellular location">
    <subcellularLocation>
        <location evidence="1">Cell membrane</location>
        <topology evidence="1">Multi-pass membrane protein</topology>
    </subcellularLocation>
</comment>
<dbReference type="SUPFAM" id="SSF55785">
    <property type="entry name" value="PYP-like sensor domain (PAS domain)"/>
    <property type="match status" value="1"/>
</dbReference>
<dbReference type="Pfam" id="PF08447">
    <property type="entry name" value="PAS_3"/>
    <property type="match status" value="1"/>
</dbReference>
<feature type="transmembrane region" description="Helical" evidence="6">
    <location>
        <begin position="79"/>
        <end position="101"/>
    </location>
</feature>
<dbReference type="PROSITE" id="PS50887">
    <property type="entry name" value="GGDEF"/>
    <property type="match status" value="1"/>
</dbReference>
<dbReference type="SMART" id="SM00091">
    <property type="entry name" value="PAS"/>
    <property type="match status" value="1"/>
</dbReference>
<dbReference type="InterPro" id="IPR050469">
    <property type="entry name" value="Diguanylate_Cyclase"/>
</dbReference>
<dbReference type="GO" id="GO:0071555">
    <property type="term" value="P:cell wall organization"/>
    <property type="evidence" value="ECO:0007669"/>
    <property type="project" value="InterPro"/>
</dbReference>
<dbReference type="SUPFAM" id="SSF55073">
    <property type="entry name" value="Nucleotide cyclase"/>
    <property type="match status" value="1"/>
</dbReference>
<keyword evidence="3 6" id="KW-0812">Transmembrane</keyword>
<dbReference type="NCBIfam" id="TIGR00254">
    <property type="entry name" value="GGDEF"/>
    <property type="match status" value="1"/>
</dbReference>
<gene>
    <name evidence="10" type="ORF">EKG37_19915</name>
</gene>
<dbReference type="FunFam" id="3.30.70.270:FF:000001">
    <property type="entry name" value="Diguanylate cyclase domain protein"/>
    <property type="match status" value="1"/>
</dbReference>
<dbReference type="Pfam" id="PF07694">
    <property type="entry name" value="5TM-5TMR_LYT"/>
    <property type="match status" value="1"/>
</dbReference>
<dbReference type="InterPro" id="IPR013655">
    <property type="entry name" value="PAS_fold_3"/>
</dbReference>
<feature type="transmembrane region" description="Helical" evidence="6">
    <location>
        <begin position="6"/>
        <end position="27"/>
    </location>
</feature>
<evidence type="ECO:0000256" key="6">
    <source>
        <dbReference type="SAM" id="Phobius"/>
    </source>
</evidence>
<dbReference type="InterPro" id="IPR000014">
    <property type="entry name" value="PAS"/>
</dbReference>
<dbReference type="CDD" id="cd00130">
    <property type="entry name" value="PAS"/>
    <property type="match status" value="1"/>
</dbReference>
<feature type="transmembrane region" description="Helical" evidence="6">
    <location>
        <begin position="168"/>
        <end position="186"/>
    </location>
</feature>
<feature type="domain" description="GGDEF" evidence="9">
    <location>
        <begin position="358"/>
        <end position="493"/>
    </location>
</feature>
<dbReference type="PANTHER" id="PTHR45138">
    <property type="entry name" value="REGULATORY COMPONENTS OF SENSORY TRANSDUCTION SYSTEM"/>
    <property type="match status" value="1"/>
</dbReference>
<dbReference type="GO" id="GO:0043709">
    <property type="term" value="P:cell adhesion involved in single-species biofilm formation"/>
    <property type="evidence" value="ECO:0007669"/>
    <property type="project" value="TreeGrafter"/>
</dbReference>
<feature type="domain" description="PAS" evidence="7">
    <location>
        <begin position="203"/>
        <end position="272"/>
    </location>
</feature>
<keyword evidence="11" id="KW-1185">Reference proteome</keyword>
<dbReference type="GO" id="GO:0052621">
    <property type="term" value="F:diguanylate cyclase activity"/>
    <property type="evidence" value="ECO:0007669"/>
    <property type="project" value="TreeGrafter"/>
</dbReference>
<dbReference type="NCBIfam" id="TIGR00229">
    <property type="entry name" value="sensory_box"/>
    <property type="match status" value="1"/>
</dbReference>
<evidence type="ECO:0000259" key="7">
    <source>
        <dbReference type="PROSITE" id="PS50112"/>
    </source>
</evidence>
<dbReference type="GO" id="GO:0000155">
    <property type="term" value="F:phosphorelay sensor kinase activity"/>
    <property type="evidence" value="ECO:0007669"/>
    <property type="project" value="InterPro"/>
</dbReference>
<dbReference type="Pfam" id="PF00990">
    <property type="entry name" value="GGDEF"/>
    <property type="match status" value="1"/>
</dbReference>
<evidence type="ECO:0000259" key="8">
    <source>
        <dbReference type="PROSITE" id="PS50113"/>
    </source>
</evidence>
<evidence type="ECO:0000256" key="5">
    <source>
        <dbReference type="ARBA" id="ARBA00023136"/>
    </source>
</evidence>
<dbReference type="InterPro" id="IPR000160">
    <property type="entry name" value="GGDEF_dom"/>
</dbReference>
<feature type="transmembrane region" description="Helical" evidence="6">
    <location>
        <begin position="48"/>
        <end position="67"/>
    </location>
</feature>